<feature type="active site" evidence="8">
    <location>
        <position position="54"/>
    </location>
</feature>
<dbReference type="InterPro" id="IPR000999">
    <property type="entry name" value="RNase_III_dom"/>
</dbReference>
<dbReference type="CDD" id="cd00593">
    <property type="entry name" value="RIBOc"/>
    <property type="match status" value="1"/>
</dbReference>
<keyword evidence="5 8" id="KW-0255">Endonuclease</keyword>
<keyword evidence="7 8" id="KW-0694">RNA-binding</keyword>
<evidence type="ECO:0000259" key="10">
    <source>
        <dbReference type="PROSITE" id="PS50142"/>
    </source>
</evidence>
<keyword evidence="8" id="KW-0819">tRNA processing</keyword>
<dbReference type="EMBL" id="CP115149">
    <property type="protein sequence ID" value="WBL36021.1"/>
    <property type="molecule type" value="Genomic_DNA"/>
</dbReference>
<dbReference type="PANTHER" id="PTHR11207:SF0">
    <property type="entry name" value="RIBONUCLEASE 3"/>
    <property type="match status" value="1"/>
</dbReference>
<comment type="subcellular location">
    <subcellularLocation>
        <location evidence="8">Cytoplasm</location>
    </subcellularLocation>
</comment>
<feature type="binding site" evidence="8">
    <location>
        <position position="126"/>
    </location>
    <ligand>
        <name>Mg(2+)</name>
        <dbReference type="ChEBI" id="CHEBI:18420"/>
    </ligand>
</feature>
<dbReference type="InterPro" id="IPR011907">
    <property type="entry name" value="RNase_III"/>
</dbReference>
<evidence type="ECO:0000256" key="8">
    <source>
        <dbReference type="HAMAP-Rule" id="MF_00104"/>
    </source>
</evidence>
<dbReference type="SUPFAM" id="SSF69065">
    <property type="entry name" value="RNase III domain-like"/>
    <property type="match status" value="1"/>
</dbReference>
<keyword evidence="6 8" id="KW-0378">Hydrolase</keyword>
<keyword evidence="4 8" id="KW-0540">Nuclease</keyword>
<evidence type="ECO:0000256" key="2">
    <source>
        <dbReference type="ARBA" id="ARBA00010183"/>
    </source>
</evidence>
<dbReference type="Gene3D" id="3.30.160.20">
    <property type="match status" value="1"/>
</dbReference>
<keyword evidence="12" id="KW-1185">Reference proteome</keyword>
<dbReference type="PROSITE" id="PS00517">
    <property type="entry name" value="RNASE_3_1"/>
    <property type="match status" value="1"/>
</dbReference>
<name>A0ABY7M652_9CHLR</name>
<dbReference type="CDD" id="cd10845">
    <property type="entry name" value="DSRM_RNAse_III_family"/>
    <property type="match status" value="1"/>
</dbReference>
<dbReference type="NCBIfam" id="TIGR02191">
    <property type="entry name" value="RNaseIII"/>
    <property type="match status" value="1"/>
</dbReference>
<gene>
    <name evidence="8 11" type="primary">rnc</name>
    <name evidence="11" type="ORF">O0235_14825</name>
</gene>
<accession>A0ABY7M652</accession>
<keyword evidence="8" id="KW-0698">rRNA processing</keyword>
<dbReference type="RefSeq" id="WP_270056546.1">
    <property type="nucleotide sequence ID" value="NZ_CP115149.1"/>
</dbReference>
<dbReference type="SUPFAM" id="SSF54768">
    <property type="entry name" value="dsRNA-binding domain-like"/>
    <property type="match status" value="1"/>
</dbReference>
<keyword evidence="8" id="KW-0479">Metal-binding</keyword>
<dbReference type="Proteomes" id="UP001212803">
    <property type="component" value="Chromosome"/>
</dbReference>
<comment type="similarity">
    <text evidence="2">Belongs to the ribonuclease III family.</text>
</comment>
<comment type="subunit">
    <text evidence="8">Homodimer.</text>
</comment>
<feature type="domain" description="DRBM" evidence="9">
    <location>
        <begin position="164"/>
        <end position="233"/>
    </location>
</feature>
<keyword evidence="3 8" id="KW-0507">mRNA processing</keyword>
<comment type="function">
    <text evidence="8">Digests double-stranded RNA. Involved in the processing of primary rRNA transcript to yield the immediate precursors to the large and small rRNAs (23S and 16S). Processes some mRNAs, and tRNAs when they are encoded in the rRNA operon. Processes pre-crRNA and tracrRNA of type II CRISPR loci if present in the organism.</text>
</comment>
<evidence type="ECO:0000256" key="7">
    <source>
        <dbReference type="ARBA" id="ARBA00022884"/>
    </source>
</evidence>
<dbReference type="HAMAP" id="MF_00104">
    <property type="entry name" value="RNase_III"/>
    <property type="match status" value="1"/>
</dbReference>
<proteinExistence type="inferred from homology"/>
<comment type="cofactor">
    <cofactor evidence="8">
        <name>Mg(2+)</name>
        <dbReference type="ChEBI" id="CHEBI:18420"/>
    </cofactor>
</comment>
<organism evidence="11 12">
    <name type="scientific">Tepidiforma flava</name>
    <dbReference type="NCBI Taxonomy" id="3004094"/>
    <lineage>
        <taxon>Bacteria</taxon>
        <taxon>Bacillati</taxon>
        <taxon>Chloroflexota</taxon>
        <taxon>Tepidiformia</taxon>
        <taxon>Tepidiformales</taxon>
        <taxon>Tepidiformaceae</taxon>
        <taxon>Tepidiforma</taxon>
    </lineage>
</organism>
<keyword evidence="8" id="KW-0963">Cytoplasm</keyword>
<dbReference type="Pfam" id="PF00035">
    <property type="entry name" value="dsrm"/>
    <property type="match status" value="1"/>
</dbReference>
<dbReference type="SMART" id="SM00358">
    <property type="entry name" value="DSRM"/>
    <property type="match status" value="1"/>
</dbReference>
<dbReference type="PANTHER" id="PTHR11207">
    <property type="entry name" value="RIBONUCLEASE III"/>
    <property type="match status" value="1"/>
</dbReference>
<evidence type="ECO:0000259" key="9">
    <source>
        <dbReference type="PROSITE" id="PS50137"/>
    </source>
</evidence>
<dbReference type="Pfam" id="PF14622">
    <property type="entry name" value="Ribonucleas_3_3"/>
    <property type="match status" value="1"/>
</dbReference>
<dbReference type="InterPro" id="IPR036389">
    <property type="entry name" value="RNase_III_sf"/>
</dbReference>
<evidence type="ECO:0000256" key="4">
    <source>
        <dbReference type="ARBA" id="ARBA00022722"/>
    </source>
</evidence>
<feature type="binding site" evidence="8">
    <location>
        <position position="50"/>
    </location>
    <ligand>
        <name>Mg(2+)</name>
        <dbReference type="ChEBI" id="CHEBI:18420"/>
    </ligand>
</feature>
<reference evidence="11 12" key="1">
    <citation type="journal article" date="2023" name="ISME J.">
        <title>Thermophilic Dehalococcoidia with unusual traits shed light on an unexpected past.</title>
        <authorList>
            <person name="Palmer M."/>
            <person name="Covington J.K."/>
            <person name="Zhou E.M."/>
            <person name="Thomas S.C."/>
            <person name="Habib N."/>
            <person name="Seymour C.O."/>
            <person name="Lai D."/>
            <person name="Johnston J."/>
            <person name="Hashimi A."/>
            <person name="Jiao J.Y."/>
            <person name="Muok A.R."/>
            <person name="Liu L."/>
            <person name="Xian W.D."/>
            <person name="Zhi X.Y."/>
            <person name="Li M.M."/>
            <person name="Silva L.P."/>
            <person name="Bowen B.P."/>
            <person name="Louie K."/>
            <person name="Briegel A."/>
            <person name="Pett-Ridge J."/>
            <person name="Weber P.K."/>
            <person name="Tocheva E.I."/>
            <person name="Woyke T."/>
            <person name="Northen T.R."/>
            <person name="Mayali X."/>
            <person name="Li W.J."/>
            <person name="Hedlund B.P."/>
        </authorList>
    </citation>
    <scope>NUCLEOTIDE SEQUENCE [LARGE SCALE GENOMIC DNA]</scope>
    <source>
        <strain evidence="11 12">YIM 72310</strain>
    </source>
</reference>
<sequence length="240" mass="26071">MGEPARGDRAELLARLRVRALRSDLLEQALTHSSYLNENPAAGASNERLEFLGDAVLGLVVARLLFERCPGAGEGDLTRIRAEIVRGSTLARAAARIELGRFLVLGRGEEAAGGRTRDRNLAGALEALIGAVYLDAGFRAAAALIRRLLRDEIDRALREGARPDAKSSLQHLAQSRWHEAPEYVTVEDTADAPHRRFVVEVKIAGLPRGRGEGRSKREAQQRAAEVALEGLRREEGAACT</sequence>
<evidence type="ECO:0000313" key="11">
    <source>
        <dbReference type="EMBL" id="WBL36021.1"/>
    </source>
</evidence>
<dbReference type="InterPro" id="IPR014720">
    <property type="entry name" value="dsRBD_dom"/>
</dbReference>
<dbReference type="EC" id="3.1.26.3" evidence="8"/>
<dbReference type="PROSITE" id="PS50137">
    <property type="entry name" value="DS_RBD"/>
    <property type="match status" value="1"/>
</dbReference>
<evidence type="ECO:0000256" key="6">
    <source>
        <dbReference type="ARBA" id="ARBA00022801"/>
    </source>
</evidence>
<comment type="catalytic activity">
    <reaction evidence="1 8">
        <text>Endonucleolytic cleavage to 5'-phosphomonoester.</text>
        <dbReference type="EC" id="3.1.26.3"/>
    </reaction>
</comment>
<evidence type="ECO:0000256" key="3">
    <source>
        <dbReference type="ARBA" id="ARBA00022664"/>
    </source>
</evidence>
<dbReference type="GO" id="GO:0004525">
    <property type="term" value="F:ribonuclease III activity"/>
    <property type="evidence" value="ECO:0007669"/>
    <property type="project" value="UniProtKB-EC"/>
</dbReference>
<dbReference type="SMART" id="SM00535">
    <property type="entry name" value="RIBOc"/>
    <property type="match status" value="1"/>
</dbReference>
<protein>
    <recommendedName>
        <fullName evidence="8">Ribonuclease 3</fullName>
        <ecNumber evidence="8">3.1.26.3</ecNumber>
    </recommendedName>
    <alternativeName>
        <fullName evidence="8">Ribonuclease III</fullName>
        <shortName evidence="8">RNase III</shortName>
    </alternativeName>
</protein>
<evidence type="ECO:0000313" key="12">
    <source>
        <dbReference type="Proteomes" id="UP001212803"/>
    </source>
</evidence>
<dbReference type="PROSITE" id="PS50142">
    <property type="entry name" value="RNASE_3_2"/>
    <property type="match status" value="1"/>
</dbReference>
<keyword evidence="8" id="KW-0699">rRNA-binding</keyword>
<evidence type="ECO:0000256" key="5">
    <source>
        <dbReference type="ARBA" id="ARBA00022759"/>
    </source>
</evidence>
<comment type="caution">
    <text evidence="8">Lacks conserved residue(s) required for the propagation of feature annotation.</text>
</comment>
<keyword evidence="8" id="KW-0460">Magnesium</keyword>
<evidence type="ECO:0000256" key="1">
    <source>
        <dbReference type="ARBA" id="ARBA00000109"/>
    </source>
</evidence>
<dbReference type="Gene3D" id="1.10.1520.10">
    <property type="entry name" value="Ribonuclease III domain"/>
    <property type="match status" value="1"/>
</dbReference>
<feature type="active site" evidence="8">
    <location>
        <position position="126"/>
    </location>
</feature>
<feature type="domain" description="RNase III" evidence="10">
    <location>
        <begin position="9"/>
        <end position="137"/>
    </location>
</feature>